<dbReference type="OrthoDB" id="288590at2759"/>
<keyword evidence="3 4" id="KW-0408">Iron</keyword>
<dbReference type="FunFam" id="2.60.120.330:FF:000079">
    <property type="entry name" value="Protein SRG1"/>
    <property type="match status" value="1"/>
</dbReference>
<name>D8SPT2_SELML</name>
<dbReference type="GO" id="GO:0046872">
    <property type="term" value="F:metal ion binding"/>
    <property type="evidence" value="ECO:0007669"/>
    <property type="project" value="UniProtKB-KW"/>
</dbReference>
<dbReference type="Pfam" id="PF03171">
    <property type="entry name" value="2OG-FeII_Oxy"/>
    <property type="match status" value="1"/>
</dbReference>
<protein>
    <submittedName>
        <fullName evidence="6">2-oxoglutarate-iron(II)-dependent oxygenase</fullName>
    </submittedName>
</protein>
<dbReference type="InterPro" id="IPR005123">
    <property type="entry name" value="Oxoglu/Fe-dep_dioxygenase_dom"/>
</dbReference>
<dbReference type="STRING" id="88036.D8SPT2"/>
<keyword evidence="7" id="KW-1185">Reference proteome</keyword>
<gene>
    <name evidence="6" type="ORF">SELMODRAFT_453079</name>
</gene>
<dbReference type="Gramene" id="EFJ13539">
    <property type="protein sequence ID" value="EFJ13539"/>
    <property type="gene ID" value="SELMODRAFT_453079"/>
</dbReference>
<dbReference type="InterPro" id="IPR026992">
    <property type="entry name" value="DIOX_N"/>
</dbReference>
<dbReference type="HOGENOM" id="CLU_010119_16_0_1"/>
<feature type="domain" description="Fe2OG dioxygenase" evidence="5">
    <location>
        <begin position="197"/>
        <end position="297"/>
    </location>
</feature>
<dbReference type="InterPro" id="IPR027443">
    <property type="entry name" value="IPNS-like_sf"/>
</dbReference>
<dbReference type="Gene3D" id="2.60.120.330">
    <property type="entry name" value="B-lactam Antibiotic, Isopenicillin N Synthase, Chain"/>
    <property type="match status" value="1"/>
</dbReference>
<proteinExistence type="inferred from homology"/>
<dbReference type="KEGG" id="smo:SELMODRAFT_453079"/>
<keyword evidence="2 4" id="KW-0479">Metal-binding</keyword>
<accession>D8SPT2</accession>
<comment type="similarity">
    <text evidence="1 4">Belongs to the iron/ascorbate-dependent oxidoreductase family.</text>
</comment>
<dbReference type="InParanoid" id="D8SPT2"/>
<keyword evidence="4" id="KW-0560">Oxidoreductase</keyword>
<evidence type="ECO:0000256" key="2">
    <source>
        <dbReference type="ARBA" id="ARBA00022723"/>
    </source>
</evidence>
<evidence type="ECO:0000313" key="6">
    <source>
        <dbReference type="EMBL" id="EFJ13539.1"/>
    </source>
</evidence>
<dbReference type="eggNOG" id="KOG0143">
    <property type="taxonomic scope" value="Eukaryota"/>
</dbReference>
<sequence>MGLDPKDGGLPMVQDLVESGIDEVPQRFVKPAEERSFSAARTEDGEVPVIHVAELDTAEGIAKLDSACRDWGFFQLIGHGIPPELLKQVRKTVRDFFRLPREQREAYAIRSDAPSLASQEGYGRFFVPSEETVLDWGDSVYHFLPPIRNWPSNPPEYRKVVEEYGQEIRPLAIKLLQCMAEALGQRASFFSEAFGPSPHYAIRLNYYPPCPQPELVIGLSPHSDVVGLTVLLQDEVEGLQVMKNGQWRSVRFIPDALVVNVGDTIEILTDGAYKSVEHRAVVNKEYSRISIATFYGPGRDRKLKPITSEEMPRLYKEISMAELLEAFLSGELNGKGHLQFVRMA</sequence>
<organism evidence="7">
    <name type="scientific">Selaginella moellendorffii</name>
    <name type="common">Spikemoss</name>
    <dbReference type="NCBI Taxonomy" id="88036"/>
    <lineage>
        <taxon>Eukaryota</taxon>
        <taxon>Viridiplantae</taxon>
        <taxon>Streptophyta</taxon>
        <taxon>Embryophyta</taxon>
        <taxon>Tracheophyta</taxon>
        <taxon>Lycopodiopsida</taxon>
        <taxon>Selaginellales</taxon>
        <taxon>Selaginellaceae</taxon>
        <taxon>Selaginella</taxon>
    </lineage>
</organism>
<dbReference type="FunCoup" id="D8SPT2">
    <property type="interactions" value="329"/>
</dbReference>
<dbReference type="Proteomes" id="UP000001514">
    <property type="component" value="Unassembled WGS sequence"/>
</dbReference>
<dbReference type="InterPro" id="IPR050295">
    <property type="entry name" value="Plant_2OG-oxidoreductases"/>
</dbReference>
<reference evidence="6 7" key="1">
    <citation type="journal article" date="2011" name="Science">
        <title>The Selaginella genome identifies genetic changes associated with the evolution of vascular plants.</title>
        <authorList>
            <person name="Banks J.A."/>
            <person name="Nishiyama T."/>
            <person name="Hasebe M."/>
            <person name="Bowman J.L."/>
            <person name="Gribskov M."/>
            <person name="dePamphilis C."/>
            <person name="Albert V.A."/>
            <person name="Aono N."/>
            <person name="Aoyama T."/>
            <person name="Ambrose B.A."/>
            <person name="Ashton N.W."/>
            <person name="Axtell M.J."/>
            <person name="Barker E."/>
            <person name="Barker M.S."/>
            <person name="Bennetzen J.L."/>
            <person name="Bonawitz N.D."/>
            <person name="Chapple C."/>
            <person name="Cheng C."/>
            <person name="Correa L.G."/>
            <person name="Dacre M."/>
            <person name="DeBarry J."/>
            <person name="Dreyer I."/>
            <person name="Elias M."/>
            <person name="Engstrom E.M."/>
            <person name="Estelle M."/>
            <person name="Feng L."/>
            <person name="Finet C."/>
            <person name="Floyd S.K."/>
            <person name="Frommer W.B."/>
            <person name="Fujita T."/>
            <person name="Gramzow L."/>
            <person name="Gutensohn M."/>
            <person name="Harholt J."/>
            <person name="Hattori M."/>
            <person name="Heyl A."/>
            <person name="Hirai T."/>
            <person name="Hiwatashi Y."/>
            <person name="Ishikawa M."/>
            <person name="Iwata M."/>
            <person name="Karol K.G."/>
            <person name="Koehler B."/>
            <person name="Kolukisaoglu U."/>
            <person name="Kubo M."/>
            <person name="Kurata T."/>
            <person name="Lalonde S."/>
            <person name="Li K."/>
            <person name="Li Y."/>
            <person name="Litt A."/>
            <person name="Lyons E."/>
            <person name="Manning G."/>
            <person name="Maruyama T."/>
            <person name="Michael T.P."/>
            <person name="Mikami K."/>
            <person name="Miyazaki S."/>
            <person name="Morinaga S."/>
            <person name="Murata T."/>
            <person name="Mueller-Roeber B."/>
            <person name="Nelson D.R."/>
            <person name="Obara M."/>
            <person name="Oguri Y."/>
            <person name="Olmstead R.G."/>
            <person name="Onodera N."/>
            <person name="Petersen B.L."/>
            <person name="Pils B."/>
            <person name="Prigge M."/>
            <person name="Rensing S.A."/>
            <person name="Riano-Pachon D.M."/>
            <person name="Roberts A.W."/>
            <person name="Sato Y."/>
            <person name="Scheller H.V."/>
            <person name="Schulz B."/>
            <person name="Schulz C."/>
            <person name="Shakirov E.V."/>
            <person name="Shibagaki N."/>
            <person name="Shinohara N."/>
            <person name="Shippen D.E."/>
            <person name="Soerensen I."/>
            <person name="Sotooka R."/>
            <person name="Sugimoto N."/>
            <person name="Sugita M."/>
            <person name="Sumikawa N."/>
            <person name="Tanurdzic M."/>
            <person name="Theissen G."/>
            <person name="Ulvskov P."/>
            <person name="Wakazuki S."/>
            <person name="Weng J.K."/>
            <person name="Willats W.W."/>
            <person name="Wipf D."/>
            <person name="Wolf P.G."/>
            <person name="Yang L."/>
            <person name="Zimmer A.D."/>
            <person name="Zhu Q."/>
            <person name="Mitros T."/>
            <person name="Hellsten U."/>
            <person name="Loque D."/>
            <person name="Otillar R."/>
            <person name="Salamov A."/>
            <person name="Schmutz J."/>
            <person name="Shapiro H."/>
            <person name="Lindquist E."/>
            <person name="Lucas S."/>
            <person name="Rokhsar D."/>
            <person name="Grigoriev I.V."/>
        </authorList>
    </citation>
    <scope>NUCLEOTIDE SEQUENCE [LARGE SCALE GENOMIC DNA]</scope>
</reference>
<evidence type="ECO:0000256" key="3">
    <source>
        <dbReference type="ARBA" id="ARBA00023004"/>
    </source>
</evidence>
<evidence type="ECO:0000256" key="1">
    <source>
        <dbReference type="ARBA" id="ARBA00008056"/>
    </source>
</evidence>
<dbReference type="AlphaFoldDB" id="D8SPT2"/>
<evidence type="ECO:0000313" key="7">
    <source>
        <dbReference type="Proteomes" id="UP000001514"/>
    </source>
</evidence>
<dbReference type="Pfam" id="PF14226">
    <property type="entry name" value="DIOX_N"/>
    <property type="match status" value="1"/>
</dbReference>
<dbReference type="SUPFAM" id="SSF51197">
    <property type="entry name" value="Clavaminate synthase-like"/>
    <property type="match status" value="1"/>
</dbReference>
<evidence type="ECO:0000256" key="4">
    <source>
        <dbReference type="RuleBase" id="RU003682"/>
    </source>
</evidence>
<dbReference type="PROSITE" id="PS51471">
    <property type="entry name" value="FE2OG_OXY"/>
    <property type="match status" value="1"/>
</dbReference>
<dbReference type="InterPro" id="IPR044861">
    <property type="entry name" value="IPNS-like_FE2OG_OXY"/>
</dbReference>
<dbReference type="EMBL" id="GL377632">
    <property type="protein sequence ID" value="EFJ13539.1"/>
    <property type="molecule type" value="Genomic_DNA"/>
</dbReference>
<dbReference type="PANTHER" id="PTHR47991">
    <property type="entry name" value="OXOGLUTARATE/IRON-DEPENDENT DIOXYGENASE"/>
    <property type="match status" value="1"/>
</dbReference>
<dbReference type="GO" id="GO:0016491">
    <property type="term" value="F:oxidoreductase activity"/>
    <property type="evidence" value="ECO:0007669"/>
    <property type="project" value="UniProtKB-KW"/>
</dbReference>
<evidence type="ECO:0000259" key="5">
    <source>
        <dbReference type="PROSITE" id="PS51471"/>
    </source>
</evidence>